<comment type="caution">
    <text evidence="5">The sequence shown here is derived from an EMBL/GenBank/DDBJ whole genome shotgun (WGS) entry which is preliminary data.</text>
</comment>
<dbReference type="GO" id="GO:0008073">
    <property type="term" value="F:ornithine decarboxylase inhibitor activity"/>
    <property type="evidence" value="ECO:0007669"/>
    <property type="project" value="InterPro"/>
</dbReference>
<evidence type="ECO:0000256" key="4">
    <source>
        <dbReference type="ARBA" id="ARBA00022758"/>
    </source>
</evidence>
<dbReference type="GO" id="GO:0075523">
    <property type="term" value="P:viral translational frameshifting"/>
    <property type="evidence" value="ECO:0007669"/>
    <property type="project" value="UniProtKB-KW"/>
</dbReference>
<dbReference type="Proteomes" id="UP000242180">
    <property type="component" value="Unassembled WGS sequence"/>
</dbReference>
<dbReference type="Pfam" id="PF02100">
    <property type="entry name" value="ODC_AZ"/>
    <property type="match status" value="1"/>
</dbReference>
<comment type="subunit">
    <text evidence="3">Interacts with ODC and thereby sterically blocks ODC homodimerization.</text>
</comment>
<accession>A0A1X2H2Q7</accession>
<dbReference type="OrthoDB" id="5959761at2759"/>
<keyword evidence="6" id="KW-1185">Reference proteome</keyword>
<keyword evidence="4" id="KW-0688">Ribosomal frameshifting</keyword>
<comment type="similarity">
    <text evidence="2">Belongs to the ODC antizyme family.</text>
</comment>
<dbReference type="InParanoid" id="A0A1X2H2Q7"/>
<dbReference type="EMBL" id="MCGN01000010">
    <property type="protein sequence ID" value="ORY92006.1"/>
    <property type="molecule type" value="Genomic_DNA"/>
</dbReference>
<dbReference type="Gene3D" id="3.40.630.60">
    <property type="match status" value="1"/>
</dbReference>
<evidence type="ECO:0000256" key="2">
    <source>
        <dbReference type="ARBA" id="ARBA00008796"/>
    </source>
</evidence>
<organism evidence="5 6">
    <name type="scientific">Syncephalastrum racemosum</name>
    <name type="common">Filamentous fungus</name>
    <dbReference type="NCBI Taxonomy" id="13706"/>
    <lineage>
        <taxon>Eukaryota</taxon>
        <taxon>Fungi</taxon>
        <taxon>Fungi incertae sedis</taxon>
        <taxon>Mucoromycota</taxon>
        <taxon>Mucoromycotina</taxon>
        <taxon>Mucoromycetes</taxon>
        <taxon>Mucorales</taxon>
        <taxon>Syncephalastraceae</taxon>
        <taxon>Syncephalastrum</taxon>
    </lineage>
</organism>
<evidence type="ECO:0000256" key="3">
    <source>
        <dbReference type="ARBA" id="ARBA00011486"/>
    </source>
</evidence>
<name>A0A1X2H2Q7_SYNRA</name>
<dbReference type="SUPFAM" id="SSF55729">
    <property type="entry name" value="Acyl-CoA N-acyltransferases (Nat)"/>
    <property type="match status" value="1"/>
</dbReference>
<gene>
    <name evidence="5" type="ORF">BCR43DRAFT_77330</name>
</gene>
<dbReference type="AlphaFoldDB" id="A0A1X2H2Q7"/>
<evidence type="ECO:0000256" key="1">
    <source>
        <dbReference type="ARBA" id="ARBA00002307"/>
    </source>
</evidence>
<dbReference type="InterPro" id="IPR038581">
    <property type="entry name" value="ODC_AZ_sf"/>
</dbReference>
<comment type="function">
    <text evidence="1">Ornithine decarboxylase (ODC) antizyme protein that negatively regulates ODC activity and intracellular polyamine biosynthesis in response to increased intracellular polyamine levels. Binds to ODC monomers, inhibiting the assembly of the functional ODC homodimer, and targets the monomers for ubiquitin-independent proteolytic destruction by the 26S proteasome.</text>
</comment>
<evidence type="ECO:0000313" key="6">
    <source>
        <dbReference type="Proteomes" id="UP000242180"/>
    </source>
</evidence>
<protein>
    <submittedName>
        <fullName evidence="5">Uncharacterized protein</fullName>
    </submittedName>
</protein>
<proteinExistence type="inferred from homology"/>
<reference evidence="5 6" key="1">
    <citation type="submission" date="2016-07" db="EMBL/GenBank/DDBJ databases">
        <title>Pervasive Adenine N6-methylation of Active Genes in Fungi.</title>
        <authorList>
            <consortium name="DOE Joint Genome Institute"/>
            <person name="Mondo S.J."/>
            <person name="Dannebaum R.O."/>
            <person name="Kuo R.C."/>
            <person name="Labutti K."/>
            <person name="Haridas S."/>
            <person name="Kuo A."/>
            <person name="Salamov A."/>
            <person name="Ahrendt S.R."/>
            <person name="Lipzen A."/>
            <person name="Sullivan W."/>
            <person name="Andreopoulos W.B."/>
            <person name="Clum A."/>
            <person name="Lindquist E."/>
            <person name="Daum C."/>
            <person name="Ramamoorthy G.K."/>
            <person name="Gryganskyi A."/>
            <person name="Culley D."/>
            <person name="Magnuson J.K."/>
            <person name="James T.Y."/>
            <person name="O'Malley M.A."/>
            <person name="Stajich J.E."/>
            <person name="Spatafora J.W."/>
            <person name="Visel A."/>
            <person name="Grigoriev I.V."/>
        </authorList>
    </citation>
    <scope>NUCLEOTIDE SEQUENCE [LARGE SCALE GENOMIC DNA]</scope>
    <source>
        <strain evidence="5 6">NRRL 2496</strain>
    </source>
</reference>
<dbReference type="InterPro" id="IPR002993">
    <property type="entry name" value="ODC_AZ"/>
</dbReference>
<dbReference type="InterPro" id="IPR016181">
    <property type="entry name" value="Acyl_CoA_acyltransferase"/>
</dbReference>
<evidence type="ECO:0000313" key="5">
    <source>
        <dbReference type="EMBL" id="ORY92006.1"/>
    </source>
</evidence>
<sequence length="181" mass="20543">MTRHKRGVDDWILSTFGNSHPFHEQVSDMLSIVSMGRRYIQCQAFVHEDTVYMTLPAVHGSRPIWAQNEFYTCILSSRHEPQPPLPSPSPPPVSSAGPLFVVDLIYHVTHRKHCLCSMTCLIELAEEKTSCSSLVVVVDPKTKNNLQLNVVLRALMYIGFQLIDSRLYNQNPNYVLAGYEL</sequence>